<evidence type="ECO:0008006" key="8">
    <source>
        <dbReference type="Google" id="ProtNLM"/>
    </source>
</evidence>
<keyword evidence="2" id="KW-0963">Cytoplasm</keyword>
<feature type="domain" description="Centrosomal protein of 76 kDa C-terminal" evidence="4">
    <location>
        <begin position="488"/>
        <end position="623"/>
    </location>
</feature>
<evidence type="ECO:0000256" key="1">
    <source>
        <dbReference type="ARBA" id="ARBA00004300"/>
    </source>
</evidence>
<dbReference type="InterPro" id="IPR052299">
    <property type="entry name" value="CEP76"/>
</dbReference>
<dbReference type="EMBL" id="CAMPGE010003697">
    <property type="protein sequence ID" value="CAI2362540.1"/>
    <property type="molecule type" value="Genomic_DNA"/>
</dbReference>
<evidence type="ECO:0000313" key="7">
    <source>
        <dbReference type="Proteomes" id="UP001295684"/>
    </source>
</evidence>
<proteinExistence type="predicted"/>
<dbReference type="Pfam" id="PF24656">
    <property type="entry name" value="CEPT76_peptidase"/>
    <property type="match status" value="1"/>
</dbReference>
<dbReference type="PANTHER" id="PTHR46436:SF1">
    <property type="entry name" value="CENTROSOMAL PROTEIN OF 76 KDA"/>
    <property type="match status" value="1"/>
</dbReference>
<dbReference type="PANTHER" id="PTHR46436">
    <property type="entry name" value="CENTROSOMAL PROTEIN OF 76 KDA"/>
    <property type="match status" value="1"/>
</dbReference>
<evidence type="ECO:0000259" key="3">
    <source>
        <dbReference type="Pfam" id="PF15627"/>
    </source>
</evidence>
<dbReference type="AlphaFoldDB" id="A0AAD1U711"/>
<reference evidence="6" key="1">
    <citation type="submission" date="2023-07" db="EMBL/GenBank/DDBJ databases">
        <authorList>
            <consortium name="AG Swart"/>
            <person name="Singh M."/>
            <person name="Singh A."/>
            <person name="Seah K."/>
            <person name="Emmerich C."/>
        </authorList>
    </citation>
    <scope>NUCLEOTIDE SEQUENCE</scope>
    <source>
        <strain evidence="6">DP1</strain>
    </source>
</reference>
<dbReference type="InterPro" id="IPR056288">
    <property type="entry name" value="CEP76_C"/>
</dbReference>
<name>A0AAD1U711_EUPCR</name>
<protein>
    <recommendedName>
        <fullName evidence="8">CEP76 C2 domain-containing protein</fullName>
    </recommendedName>
</protein>
<dbReference type="InterPro" id="IPR028926">
    <property type="entry name" value="CEP76-C2"/>
</dbReference>
<feature type="domain" description="CEP76/DRC7 peptidase-like" evidence="5">
    <location>
        <begin position="341"/>
        <end position="464"/>
    </location>
</feature>
<comment type="caution">
    <text evidence="6">The sequence shown here is derived from an EMBL/GenBank/DDBJ whole genome shotgun (WGS) entry which is preliminary data.</text>
</comment>
<gene>
    <name evidence="6" type="ORF">ECRASSUSDP1_LOCUS3864</name>
</gene>
<dbReference type="Proteomes" id="UP001295684">
    <property type="component" value="Unassembled WGS sequence"/>
</dbReference>
<sequence>MPRKEPNQDKLKTMIKDHIENSKVVDTIKDFISKDRNLTVDDKNAIIQKLKAEGILSHILRSIPTTKVDPDKKVVAGINVKKSEERDIPHKDLLDKNKKYVVCKINKGASFVDFVSPQDDEYLKVTVSFMDQRYSSDPVPATTDPVFDFTVCMEIPAHLDPASLLTASIPLIVVIQKQKIEERAVVLSTERIDWRDLLSHNSVEMVKEMQPIDLKHRGSLGVLYIDLDLHPYLTKDSLLTATTVRKQQDAEKKFESEAHQQFLNYAKTWYSEFKEIRASHTKRLVKMFAETDDRSSIYTPICSLIYPLIAPKMIDSPLHASRFVSLIPFQRIEDFNSDRLEIWHSMQAFLSKGCGDTEDHSVLLCNLLLGFGMDSYVCIGTNTEGSHTWVMTIDTSTGRKTPSITIWEALTGQRFKLGDARVSKFYRTLGCMFNDKCFYANIQPSDLVKDTIFDFDDDSLWKSMEISMIKSLPKVPIANLMPSKLDIIDEEKALEKALKSKISGLRFSECGLKSKYDKKMEYMLSIPLHNYELERLGSMTFCTSEFQSSVKNYVPENHTFKAFPIQFNHFDINKMILALFKNKVAYDIITAKGDQVHHAVRIKIVSYPDNVCAIWVMIAVRYKQLREQ</sequence>
<dbReference type="Gene3D" id="3.10.620.30">
    <property type="match status" value="1"/>
</dbReference>
<evidence type="ECO:0000259" key="5">
    <source>
        <dbReference type="Pfam" id="PF24656"/>
    </source>
</evidence>
<dbReference type="InterPro" id="IPR056290">
    <property type="entry name" value="CEPT76/DRC7_peptidase-like_dom"/>
</dbReference>
<organism evidence="6 7">
    <name type="scientific">Euplotes crassus</name>
    <dbReference type="NCBI Taxonomy" id="5936"/>
    <lineage>
        <taxon>Eukaryota</taxon>
        <taxon>Sar</taxon>
        <taxon>Alveolata</taxon>
        <taxon>Ciliophora</taxon>
        <taxon>Intramacronucleata</taxon>
        <taxon>Spirotrichea</taxon>
        <taxon>Hypotrichia</taxon>
        <taxon>Euplotida</taxon>
        <taxon>Euplotidae</taxon>
        <taxon>Moneuplotes</taxon>
    </lineage>
</organism>
<dbReference type="Pfam" id="PF24652">
    <property type="entry name" value="CEP76_C"/>
    <property type="match status" value="1"/>
</dbReference>
<evidence type="ECO:0000259" key="4">
    <source>
        <dbReference type="Pfam" id="PF24652"/>
    </source>
</evidence>
<feature type="domain" description="CEP76 C2" evidence="3">
    <location>
        <begin position="94"/>
        <end position="232"/>
    </location>
</feature>
<accession>A0AAD1U711</accession>
<comment type="subcellular location">
    <subcellularLocation>
        <location evidence="1">Cytoplasm</location>
        <location evidence="1">Cytoskeleton</location>
        <location evidence="1">Microtubule organizing center</location>
        <location evidence="1">Centrosome</location>
    </subcellularLocation>
</comment>
<evidence type="ECO:0000256" key="2">
    <source>
        <dbReference type="ARBA" id="ARBA00022490"/>
    </source>
</evidence>
<dbReference type="Pfam" id="PF15627">
    <property type="entry name" value="CEP76-C2"/>
    <property type="match status" value="1"/>
</dbReference>
<keyword evidence="7" id="KW-1185">Reference proteome</keyword>
<evidence type="ECO:0000313" key="6">
    <source>
        <dbReference type="EMBL" id="CAI2362540.1"/>
    </source>
</evidence>
<dbReference type="GO" id="GO:0005813">
    <property type="term" value="C:centrosome"/>
    <property type="evidence" value="ECO:0007669"/>
    <property type="project" value="UniProtKB-SubCell"/>
</dbReference>